<evidence type="ECO:0000256" key="3">
    <source>
        <dbReference type="ARBA" id="ARBA00022692"/>
    </source>
</evidence>
<keyword evidence="3 6" id="KW-0812">Transmembrane</keyword>
<evidence type="ECO:0000256" key="2">
    <source>
        <dbReference type="ARBA" id="ARBA00005268"/>
    </source>
</evidence>
<organism evidence="7 8">
    <name type="scientific">Kyrpidia spormannii</name>
    <dbReference type="NCBI Taxonomy" id="2055160"/>
    <lineage>
        <taxon>Bacteria</taxon>
        <taxon>Bacillati</taxon>
        <taxon>Bacillota</taxon>
        <taxon>Bacilli</taxon>
        <taxon>Bacillales</taxon>
        <taxon>Alicyclobacillaceae</taxon>
        <taxon>Kyrpidia</taxon>
    </lineage>
</organism>
<keyword evidence="4 6" id="KW-1133">Transmembrane helix</keyword>
<dbReference type="PANTHER" id="PTHR30028">
    <property type="entry name" value="UPF0014 INNER MEMBRANE PROTEIN YBBM-RELATED"/>
    <property type="match status" value="1"/>
</dbReference>
<dbReference type="AlphaFoldDB" id="A0A6F9EDM2"/>
<dbReference type="Proteomes" id="UP000502196">
    <property type="component" value="Chromosome"/>
</dbReference>
<gene>
    <name evidence="7" type="primary">yjkA</name>
    <name evidence="7" type="ORF">COOX1_3008</name>
</gene>
<evidence type="ECO:0000256" key="6">
    <source>
        <dbReference type="SAM" id="Phobius"/>
    </source>
</evidence>
<evidence type="ECO:0000256" key="1">
    <source>
        <dbReference type="ARBA" id="ARBA00004141"/>
    </source>
</evidence>
<feature type="transmembrane region" description="Helical" evidence="6">
    <location>
        <begin position="34"/>
        <end position="53"/>
    </location>
</feature>
<comment type="similarity">
    <text evidence="2">Belongs to the UPF0014 family.</text>
</comment>
<feature type="transmembrane region" description="Helical" evidence="6">
    <location>
        <begin position="6"/>
        <end position="22"/>
    </location>
</feature>
<keyword evidence="5 6" id="KW-0472">Membrane</keyword>
<dbReference type="InterPro" id="IPR005226">
    <property type="entry name" value="UPF0014_fam"/>
</dbReference>
<dbReference type="GO" id="GO:0005886">
    <property type="term" value="C:plasma membrane"/>
    <property type="evidence" value="ECO:0007669"/>
    <property type="project" value="TreeGrafter"/>
</dbReference>
<feature type="transmembrane region" description="Helical" evidence="6">
    <location>
        <begin position="117"/>
        <end position="137"/>
    </location>
</feature>
<feature type="transmembrane region" description="Helical" evidence="6">
    <location>
        <begin position="59"/>
        <end position="77"/>
    </location>
</feature>
<comment type="subcellular location">
    <subcellularLocation>
        <location evidence="1">Membrane</location>
        <topology evidence="1">Multi-pass membrane protein</topology>
    </subcellularLocation>
</comment>
<reference evidence="7 8" key="1">
    <citation type="submission" date="2020-04" db="EMBL/GenBank/DDBJ databases">
        <authorList>
            <person name="Hogendoorn C."/>
        </authorList>
    </citation>
    <scope>NUCLEOTIDE SEQUENCE [LARGE SCALE GENOMIC DNA]</scope>
    <source>
        <strain evidence="7">COOX1</strain>
    </source>
</reference>
<evidence type="ECO:0000256" key="4">
    <source>
        <dbReference type="ARBA" id="ARBA00022989"/>
    </source>
</evidence>
<dbReference type="EMBL" id="LR792683">
    <property type="protein sequence ID" value="CAB3395632.1"/>
    <property type="molecule type" value="Genomic_DNA"/>
</dbReference>
<sequence length="258" mass="27922">MSLLALSFTLGFVVLALILSLWQRLGMEKDMIVSTVRATIQLLIVGYILKVVFSIQGPALILAMILLMLVVATFNAAKRGRGMPGIHLRILFALTLTEAVTQAFLLLMRIVPPTPQYVIPISGMIIGNAMVVAGLFLNRLRAEAENRKEEINLILSLGGTPRQAIQPVLKTAVRAGMIPTIDSTKTTGLVQLPGMMTGQIIAGADPIQAVRYQLLILFAILASAALTSMVLGFLTYPRLFNTYQQLVLPPQNSAKLGS</sequence>
<evidence type="ECO:0000313" key="8">
    <source>
        <dbReference type="Proteomes" id="UP000502196"/>
    </source>
</evidence>
<dbReference type="Pfam" id="PF03649">
    <property type="entry name" value="UPF0014"/>
    <property type="match status" value="1"/>
</dbReference>
<protein>
    <submittedName>
        <fullName evidence="7">Putative ABC transporter (Permease)</fullName>
    </submittedName>
</protein>
<name>A0A6F9EDM2_9BACL</name>
<evidence type="ECO:0000256" key="5">
    <source>
        <dbReference type="ARBA" id="ARBA00023136"/>
    </source>
</evidence>
<evidence type="ECO:0000313" key="7">
    <source>
        <dbReference type="EMBL" id="CAB3395632.1"/>
    </source>
</evidence>
<feature type="transmembrane region" description="Helical" evidence="6">
    <location>
        <begin position="89"/>
        <end position="111"/>
    </location>
</feature>
<dbReference type="RefSeq" id="WP_013076672.1">
    <property type="nucleotide sequence ID" value="NZ_CP047971.1"/>
</dbReference>
<accession>A0A6F9EDM2</accession>
<dbReference type="PANTHER" id="PTHR30028:SF0">
    <property type="entry name" value="PROTEIN ALUMINUM SENSITIVE 3"/>
    <property type="match status" value="1"/>
</dbReference>
<proteinExistence type="inferred from homology"/>
<feature type="transmembrane region" description="Helical" evidence="6">
    <location>
        <begin position="214"/>
        <end position="236"/>
    </location>
</feature>